<evidence type="ECO:0000313" key="3">
    <source>
        <dbReference type="EMBL" id="MFC3570519.1"/>
    </source>
</evidence>
<organism evidence="3 4">
    <name type="scientific">Paracoccus simplex</name>
    <dbReference type="NCBI Taxonomy" id="2086346"/>
    <lineage>
        <taxon>Bacteria</taxon>
        <taxon>Pseudomonadati</taxon>
        <taxon>Pseudomonadota</taxon>
        <taxon>Alphaproteobacteria</taxon>
        <taxon>Rhodobacterales</taxon>
        <taxon>Paracoccaceae</taxon>
        <taxon>Paracoccus</taxon>
    </lineage>
</organism>
<name>A0ABV7S0R7_9RHOB</name>
<protein>
    <recommendedName>
        <fullName evidence="5">Flagellar assembly protein FliH/Type III secretion system HrpE domain-containing protein</fullName>
    </recommendedName>
</protein>
<dbReference type="RefSeq" id="WP_379031489.1">
    <property type="nucleotide sequence ID" value="NZ_JBHRXE010000037.1"/>
</dbReference>
<dbReference type="Proteomes" id="UP001595596">
    <property type="component" value="Unassembled WGS sequence"/>
</dbReference>
<keyword evidence="4" id="KW-1185">Reference proteome</keyword>
<sequence>MRPAALRLDSFAAGQARPARPRTAAEVEEAFHRGHEQGLAEGRERSLDALTQALAEIRQDMLVARQAEAALRREINAGLAPVLQAIVALLAPRSERERLRDALAGEIARLVEHAPDCRLVLRCPADLQPDLAECLDRAGLAEAQVENLSAGARVVELLCGQGRIVFDPARVAADLTSIIDDIMTEE</sequence>
<evidence type="ECO:0000256" key="1">
    <source>
        <dbReference type="SAM" id="Coils"/>
    </source>
</evidence>
<keyword evidence="1" id="KW-0175">Coiled coil</keyword>
<proteinExistence type="predicted"/>
<feature type="region of interest" description="Disordered" evidence="2">
    <location>
        <begin position="1"/>
        <end position="21"/>
    </location>
</feature>
<evidence type="ECO:0000313" key="4">
    <source>
        <dbReference type="Proteomes" id="UP001595596"/>
    </source>
</evidence>
<accession>A0ABV7S0R7</accession>
<evidence type="ECO:0000256" key="2">
    <source>
        <dbReference type="SAM" id="MobiDB-lite"/>
    </source>
</evidence>
<feature type="coiled-coil region" evidence="1">
    <location>
        <begin position="40"/>
        <end position="67"/>
    </location>
</feature>
<gene>
    <name evidence="3" type="ORF">ACFOMP_13740</name>
</gene>
<evidence type="ECO:0008006" key="5">
    <source>
        <dbReference type="Google" id="ProtNLM"/>
    </source>
</evidence>
<reference evidence="4" key="1">
    <citation type="journal article" date="2019" name="Int. J. Syst. Evol. Microbiol.">
        <title>The Global Catalogue of Microorganisms (GCM) 10K type strain sequencing project: providing services to taxonomists for standard genome sequencing and annotation.</title>
        <authorList>
            <consortium name="The Broad Institute Genomics Platform"/>
            <consortium name="The Broad Institute Genome Sequencing Center for Infectious Disease"/>
            <person name="Wu L."/>
            <person name="Ma J."/>
        </authorList>
    </citation>
    <scope>NUCLEOTIDE SEQUENCE [LARGE SCALE GENOMIC DNA]</scope>
    <source>
        <strain evidence="4">VKM B-3226</strain>
    </source>
</reference>
<comment type="caution">
    <text evidence="3">The sequence shown here is derived from an EMBL/GenBank/DDBJ whole genome shotgun (WGS) entry which is preliminary data.</text>
</comment>
<dbReference type="EMBL" id="JBHRXE010000037">
    <property type="protein sequence ID" value="MFC3570519.1"/>
    <property type="molecule type" value="Genomic_DNA"/>
</dbReference>